<dbReference type="PANTHER" id="PTHR30383">
    <property type="entry name" value="THIOESTERASE 1/PROTEASE 1/LYSOPHOSPHOLIPASE L1"/>
    <property type="match status" value="1"/>
</dbReference>
<proteinExistence type="predicted"/>
<evidence type="ECO:0000313" key="3">
    <source>
        <dbReference type="EMBL" id="EUJ30305.1"/>
    </source>
</evidence>
<evidence type="ECO:0000259" key="2">
    <source>
        <dbReference type="Pfam" id="PF13472"/>
    </source>
</evidence>
<protein>
    <submittedName>
        <fullName evidence="3">Lipase/acylhydrolase</fullName>
    </submittedName>
</protein>
<sequence>MKKNKTVWLVLILSCAAVLLSAVGLLSVFAAPKDQAKIQTKQPETAKQEKQSDTFRLTALGDSLTYGVGDQEGAGYVGIVEKKLQKSGLNPLKINLAISGAKSNGLLEQLRKPDVVKRVQDANLIVMTIGGNDLFRGGAALTDFKTETANQAETVYLKNLRAIYERIRKLNSKANVYHVGLYHPFAAEADGKEMGQVVAKWNFDTAKLAGEFERIIFVPTYDLLELDTESYLASDHFHPNHAGYTLIGNRLAEVLKAGGVLK</sequence>
<dbReference type="Pfam" id="PF13472">
    <property type="entry name" value="Lipase_GDSL_2"/>
    <property type="match status" value="1"/>
</dbReference>
<gene>
    <name evidence="3" type="ORF">MFLO_10798</name>
</gene>
<organism evidence="3 4">
    <name type="scientific">Listeria floridensis FSL S10-1187</name>
    <dbReference type="NCBI Taxonomy" id="1265817"/>
    <lineage>
        <taxon>Bacteria</taxon>
        <taxon>Bacillati</taxon>
        <taxon>Bacillota</taxon>
        <taxon>Bacilli</taxon>
        <taxon>Bacillales</taxon>
        <taxon>Listeriaceae</taxon>
        <taxon>Listeria</taxon>
    </lineage>
</organism>
<dbReference type="SUPFAM" id="SSF52266">
    <property type="entry name" value="SGNH hydrolase"/>
    <property type="match status" value="1"/>
</dbReference>
<feature type="domain" description="SGNH hydrolase-type esterase" evidence="2">
    <location>
        <begin position="59"/>
        <end position="245"/>
    </location>
</feature>
<reference evidence="3 4" key="1">
    <citation type="journal article" date="2014" name="Int. J. Syst. Evol. Microbiol.">
        <title>Listeria floridensis sp. nov., Listeria aquatica sp. nov., Listeria cornellensis sp. nov., Listeria riparia sp. nov. and Listeria grandensis sp. nov., from agricultural and natural environments.</title>
        <authorList>
            <person name="den Bakker H.C."/>
            <person name="Warchocki S."/>
            <person name="Wright E.M."/>
            <person name="Allred A.F."/>
            <person name="Ahlstrom C."/>
            <person name="Manuel C.S."/>
            <person name="Stasiewicz M.J."/>
            <person name="Burrell A."/>
            <person name="Roof S."/>
            <person name="Strawn L."/>
            <person name="Fortes E.D."/>
            <person name="Nightingale K.K."/>
            <person name="Kephart D."/>
            <person name="Wiedmann M."/>
        </authorList>
    </citation>
    <scope>NUCLEOTIDE SEQUENCE [LARGE SCALE GENOMIC DNA]</scope>
    <source>
        <strain evidence="3 4">FSL S10-1187</strain>
    </source>
</reference>
<comment type="caution">
    <text evidence="3">The sequence shown here is derived from an EMBL/GenBank/DDBJ whole genome shotgun (WGS) entry which is preliminary data.</text>
</comment>
<dbReference type="RefSeq" id="WP_036097749.1">
    <property type="nucleotide sequence ID" value="NZ_AODF01000024.1"/>
</dbReference>
<feature type="signal peptide" evidence="1">
    <location>
        <begin position="1"/>
        <end position="30"/>
    </location>
</feature>
<dbReference type="Proteomes" id="UP000019249">
    <property type="component" value="Unassembled WGS sequence"/>
</dbReference>
<dbReference type="Gene3D" id="3.40.50.1110">
    <property type="entry name" value="SGNH hydrolase"/>
    <property type="match status" value="1"/>
</dbReference>
<evidence type="ECO:0000313" key="4">
    <source>
        <dbReference type="Proteomes" id="UP000019249"/>
    </source>
</evidence>
<dbReference type="InterPro" id="IPR051532">
    <property type="entry name" value="Ester_Hydrolysis_Enzymes"/>
</dbReference>
<dbReference type="EMBL" id="AODF01000024">
    <property type="protein sequence ID" value="EUJ30305.1"/>
    <property type="molecule type" value="Genomic_DNA"/>
</dbReference>
<dbReference type="PANTHER" id="PTHR30383:SF27">
    <property type="entry name" value="SPORE GERMINATION LIPASE LIPC"/>
    <property type="match status" value="1"/>
</dbReference>
<name>A0ABP3AWQ5_9LIST</name>
<keyword evidence="4" id="KW-1185">Reference proteome</keyword>
<evidence type="ECO:0000256" key="1">
    <source>
        <dbReference type="SAM" id="SignalP"/>
    </source>
</evidence>
<accession>A0ABP3AWQ5</accession>
<keyword evidence="1" id="KW-0732">Signal</keyword>
<dbReference type="InterPro" id="IPR036514">
    <property type="entry name" value="SGNH_hydro_sf"/>
</dbReference>
<dbReference type="CDD" id="cd04506">
    <property type="entry name" value="SGNH_hydrolase_YpmR_like"/>
    <property type="match status" value="1"/>
</dbReference>
<feature type="chain" id="PRO_5046610389" evidence="1">
    <location>
        <begin position="31"/>
        <end position="262"/>
    </location>
</feature>
<dbReference type="InterPro" id="IPR013830">
    <property type="entry name" value="SGNH_hydro"/>
</dbReference>